<accession>A0A8B6HQU7</accession>
<evidence type="ECO:0000313" key="3">
    <source>
        <dbReference type="EMBL" id="VDI83445.1"/>
    </source>
</evidence>
<dbReference type="OrthoDB" id="406745at2759"/>
<dbReference type="InterPro" id="IPR015197">
    <property type="entry name" value="PngaseF_C"/>
</dbReference>
<comment type="caution">
    <text evidence="3">The sequence shown here is derived from an EMBL/GenBank/DDBJ whole genome shotgun (WGS) entry which is preliminary data.</text>
</comment>
<evidence type="ECO:0000313" key="4">
    <source>
        <dbReference type="Proteomes" id="UP000596742"/>
    </source>
</evidence>
<dbReference type="InterPro" id="IPR008977">
    <property type="entry name" value="PHM/PNGase_F_dom_sf"/>
</dbReference>
<evidence type="ECO:0000259" key="2">
    <source>
        <dbReference type="SMART" id="SM01290"/>
    </source>
</evidence>
<organism evidence="3 4">
    <name type="scientific">Mytilus galloprovincialis</name>
    <name type="common">Mediterranean mussel</name>
    <dbReference type="NCBI Taxonomy" id="29158"/>
    <lineage>
        <taxon>Eukaryota</taxon>
        <taxon>Metazoa</taxon>
        <taxon>Spiralia</taxon>
        <taxon>Lophotrochozoa</taxon>
        <taxon>Mollusca</taxon>
        <taxon>Bivalvia</taxon>
        <taxon>Autobranchia</taxon>
        <taxon>Pteriomorphia</taxon>
        <taxon>Mytilida</taxon>
        <taxon>Mytiloidea</taxon>
        <taxon>Mytilidae</taxon>
        <taxon>Mytilinae</taxon>
        <taxon>Mytilus</taxon>
    </lineage>
</organism>
<dbReference type="SUPFAM" id="SSF49742">
    <property type="entry name" value="PHM/PNGase F"/>
    <property type="match status" value="1"/>
</dbReference>
<dbReference type="Gene3D" id="2.60.120.230">
    <property type="match status" value="2"/>
</dbReference>
<dbReference type="InterPro" id="IPR053251">
    <property type="entry name" value="N-glycanase"/>
</dbReference>
<feature type="domain" description="Peptide-N-glycosidase F N-terminal" evidence="2">
    <location>
        <begin position="411"/>
        <end position="535"/>
    </location>
</feature>
<keyword evidence="1" id="KW-1015">Disulfide bond</keyword>
<dbReference type="InterPro" id="IPR015196">
    <property type="entry name" value="PngaseF_N"/>
</dbReference>
<dbReference type="Pfam" id="PF09112">
    <property type="entry name" value="N-glycanase_N"/>
    <property type="match status" value="1"/>
</dbReference>
<reference evidence="3" key="1">
    <citation type="submission" date="2018-11" db="EMBL/GenBank/DDBJ databases">
        <authorList>
            <person name="Alioto T."/>
            <person name="Alioto T."/>
        </authorList>
    </citation>
    <scope>NUCLEOTIDE SEQUENCE</scope>
</reference>
<dbReference type="AlphaFoldDB" id="A0A8B6HQU7"/>
<dbReference type="InterPro" id="IPR003137">
    <property type="entry name" value="PA_domain"/>
</dbReference>
<dbReference type="SMART" id="SM01290">
    <property type="entry name" value="N-glycanase_N"/>
    <property type="match status" value="1"/>
</dbReference>
<keyword evidence="4" id="KW-1185">Reference proteome</keyword>
<sequence>MVDMQQIVVGFLVFKIALIYGKTTVHDPVIEKLKFSYEFDASEFVSKKYNNIIRPRNIISFKNTIGRKNLNTKNVLKDGEVIQFNPGNTAPSFTIWGLDQKVVFPCLNCKNYSIIIHVFDPNSGFLESMWNTDSSLSPLADESINNTHFIFIPKTATLNETYGALWMKSRIKTVLNKFKGRLTKKGFLSLMDRMHFSVLPDSKLGNWIPSVLQQWECVDHLCGLDQVVIQTSSFKGTNYPVVLKRLDARFDWLPSPASIFGNKTVQMVVAEDGCNIYSAVNHSVAVVSSEGCSYFKKVLMMEKSGAVGVVVVASKGQTVQDMECKGTDCKTQLSIPATFVEYSDIFTQNGQMNITFQNTPTSNFFMAINRYGKLAEIGWFLYPSMNFLVWQAQWFDYEVNLNNKLNAAEKVVEIFKDKVMHGSQGVVVNVSLPGLKELQSFSKVELDMSLSCPGTKDTTCGHWDHTVNLYVCCDKKSPLCGMELGRWITSFRRRIGRWLTDISPLLPLFTTNICTFTMKTAPWAMPWIPSLNIRFSQPRSLDASYPAHISPLYFPGATFDKNYNSHFKPINFTVPDLITKVELFSVITGHGSDENGCGEFCVTSHFLNVNNVTNNITFSTAGTPFGCADLVKTGVEPNEHGTWLYGRNGWCDGRNVFPWVVDVTKQVKRSGFVNTIEYHGFFNGTDPNPKQNPGIIYIYSYLIFYEKHL</sequence>
<dbReference type="GO" id="GO:0016715">
    <property type="term" value="F:oxidoreductase activity, acting on paired donors, with incorporation or reduction of molecular oxygen, reduced ascorbate as one donor, and incorporation of one atom of oxygen"/>
    <property type="evidence" value="ECO:0007669"/>
    <property type="project" value="InterPro"/>
</dbReference>
<dbReference type="PANTHER" id="PTHR39319:SF1">
    <property type="entry name" value="SI:DKEY-256H2.1"/>
    <property type="match status" value="1"/>
</dbReference>
<dbReference type="Gene3D" id="3.50.30.30">
    <property type="match status" value="1"/>
</dbReference>
<dbReference type="Pfam" id="PF09113">
    <property type="entry name" value="N-glycanase_C"/>
    <property type="match status" value="1"/>
</dbReference>
<dbReference type="EMBL" id="UYJE01010463">
    <property type="protein sequence ID" value="VDI83445.1"/>
    <property type="molecule type" value="Genomic_DNA"/>
</dbReference>
<dbReference type="Pfam" id="PF02225">
    <property type="entry name" value="PA"/>
    <property type="match status" value="1"/>
</dbReference>
<dbReference type="InterPro" id="IPR014784">
    <property type="entry name" value="Cu2_ascorb_mOase-like_C"/>
</dbReference>
<name>A0A8B6HQU7_MYTGA</name>
<gene>
    <name evidence="3" type="ORF">MGAL_10B075073</name>
</gene>
<evidence type="ECO:0000256" key="1">
    <source>
        <dbReference type="ARBA" id="ARBA00023157"/>
    </source>
</evidence>
<protein>
    <recommendedName>
        <fullName evidence="2">Peptide-N-glycosidase F N-terminal domain-containing protein</fullName>
    </recommendedName>
</protein>
<proteinExistence type="predicted"/>
<dbReference type="Proteomes" id="UP000596742">
    <property type="component" value="Unassembled WGS sequence"/>
</dbReference>
<dbReference type="PANTHER" id="PTHR39319">
    <property type="entry name" value="SI:DKEY-256H2.1"/>
    <property type="match status" value="1"/>
</dbReference>